<evidence type="ECO:0000313" key="1">
    <source>
        <dbReference type="EMBL" id="KAI0055554.1"/>
    </source>
</evidence>
<name>A0ACB8SG68_9AGAM</name>
<evidence type="ECO:0000313" key="2">
    <source>
        <dbReference type="Proteomes" id="UP000814140"/>
    </source>
</evidence>
<proteinExistence type="predicted"/>
<accession>A0ACB8SG68</accession>
<dbReference type="EMBL" id="MU277287">
    <property type="protein sequence ID" value="KAI0055554.1"/>
    <property type="molecule type" value="Genomic_DNA"/>
</dbReference>
<sequence length="596" mass="67283">MDPTMLDGRQRMEAENDRSDSSGSTVPSYWSACGSARLAILETMLSGTDTEGIDGSYRRLDAEISDLACVLSWVRMRRNRLSPISHLPPEILVHIFSFDTTPNDGSPTYHLMHITHVCRRWRSVAIGCPSLWGRINLGVDHRWKKVMLARAKAVPLSILLERPQDKMTEDDIALVVQHFPRIRNLHLLNRMKDDVALTSKLHERLTTPAPLLESFCLGIRYANHEEWPTLPQNIFSGHAPRLRQLTVENFAYFPWQSPVLSGLVHLCISSPSLPLPFQSHPLDKILDAFERMPALRLVHLLSCLPPASDRDCTHVVDLTQLTYFGLIDDINASTQFLRSIRLHTETSLNVGVQCSEAHGDDSIDAFLSVVMAKHYASHFTFPRLQFLTEREANFLVHTMIKANSEMPTAYQEEDDAPFILNFWLDYGLPKYGNPQAVSGAFCAMLPNNMDYVRCLDVHGTDMAWTVDEWMNILRKAENLTALRASDESADTVCHALTTAVDWNRETGASVFMCPKLSSLTLSYIRLKPPSHPGDPVPFAFRLPQSLEKRRRSCLQLEHLHLVRCYGGTGQVRTDLEVALRRLVGSLTVTAPPRDDT</sequence>
<comment type="caution">
    <text evidence="1">The sequence shown here is derived from an EMBL/GenBank/DDBJ whole genome shotgun (WGS) entry which is preliminary data.</text>
</comment>
<reference evidence="1" key="2">
    <citation type="journal article" date="2022" name="New Phytol.">
        <title>Evolutionary transition to the ectomycorrhizal habit in the genomes of a hyperdiverse lineage of mushroom-forming fungi.</title>
        <authorList>
            <person name="Looney B."/>
            <person name="Miyauchi S."/>
            <person name="Morin E."/>
            <person name="Drula E."/>
            <person name="Courty P.E."/>
            <person name="Kohler A."/>
            <person name="Kuo A."/>
            <person name="LaButti K."/>
            <person name="Pangilinan J."/>
            <person name="Lipzen A."/>
            <person name="Riley R."/>
            <person name="Andreopoulos W."/>
            <person name="He G."/>
            <person name="Johnson J."/>
            <person name="Nolan M."/>
            <person name="Tritt A."/>
            <person name="Barry K.W."/>
            <person name="Grigoriev I.V."/>
            <person name="Nagy L.G."/>
            <person name="Hibbett D."/>
            <person name="Henrissat B."/>
            <person name="Matheny P.B."/>
            <person name="Labbe J."/>
            <person name="Martin F.M."/>
        </authorList>
    </citation>
    <scope>NUCLEOTIDE SEQUENCE</scope>
    <source>
        <strain evidence="1">HHB10654</strain>
    </source>
</reference>
<protein>
    <submittedName>
        <fullName evidence="1">Uncharacterized protein</fullName>
    </submittedName>
</protein>
<keyword evidence="2" id="KW-1185">Reference proteome</keyword>
<gene>
    <name evidence="1" type="ORF">BV25DRAFT_166386</name>
</gene>
<reference evidence="1" key="1">
    <citation type="submission" date="2021-03" db="EMBL/GenBank/DDBJ databases">
        <authorList>
            <consortium name="DOE Joint Genome Institute"/>
            <person name="Ahrendt S."/>
            <person name="Looney B.P."/>
            <person name="Miyauchi S."/>
            <person name="Morin E."/>
            <person name="Drula E."/>
            <person name="Courty P.E."/>
            <person name="Chicoki N."/>
            <person name="Fauchery L."/>
            <person name="Kohler A."/>
            <person name="Kuo A."/>
            <person name="Labutti K."/>
            <person name="Pangilinan J."/>
            <person name="Lipzen A."/>
            <person name="Riley R."/>
            <person name="Andreopoulos W."/>
            <person name="He G."/>
            <person name="Johnson J."/>
            <person name="Barry K.W."/>
            <person name="Grigoriev I.V."/>
            <person name="Nagy L."/>
            <person name="Hibbett D."/>
            <person name="Henrissat B."/>
            <person name="Matheny P.B."/>
            <person name="Labbe J."/>
            <person name="Martin F."/>
        </authorList>
    </citation>
    <scope>NUCLEOTIDE SEQUENCE</scope>
    <source>
        <strain evidence="1">HHB10654</strain>
    </source>
</reference>
<dbReference type="Proteomes" id="UP000814140">
    <property type="component" value="Unassembled WGS sequence"/>
</dbReference>
<organism evidence="1 2">
    <name type="scientific">Artomyces pyxidatus</name>
    <dbReference type="NCBI Taxonomy" id="48021"/>
    <lineage>
        <taxon>Eukaryota</taxon>
        <taxon>Fungi</taxon>
        <taxon>Dikarya</taxon>
        <taxon>Basidiomycota</taxon>
        <taxon>Agaricomycotina</taxon>
        <taxon>Agaricomycetes</taxon>
        <taxon>Russulales</taxon>
        <taxon>Auriscalpiaceae</taxon>
        <taxon>Artomyces</taxon>
    </lineage>
</organism>